<dbReference type="Proteomes" id="UP001386955">
    <property type="component" value="Unassembled WGS sequence"/>
</dbReference>
<keyword evidence="2" id="KW-1185">Reference proteome</keyword>
<evidence type="ECO:0000313" key="2">
    <source>
        <dbReference type="Proteomes" id="UP001386955"/>
    </source>
</evidence>
<comment type="caution">
    <text evidence="1">The sequence shown here is derived from an EMBL/GenBank/DDBJ whole genome shotgun (WGS) entry which is preliminary data.</text>
</comment>
<dbReference type="AlphaFoldDB" id="A0AAN9XMH2"/>
<gene>
    <name evidence="1" type="ORF">VNO78_10718</name>
</gene>
<reference evidence="1 2" key="1">
    <citation type="submission" date="2024-01" db="EMBL/GenBank/DDBJ databases">
        <title>The genomes of 5 underutilized Papilionoideae crops provide insights into root nodulation and disease resistanc.</title>
        <authorList>
            <person name="Jiang F."/>
        </authorList>
    </citation>
    <scope>NUCLEOTIDE SEQUENCE [LARGE SCALE GENOMIC DNA]</scope>
    <source>
        <strain evidence="1">DUOXIRENSHENG_FW03</strain>
        <tissue evidence="1">Leaves</tissue>
    </source>
</reference>
<dbReference type="EMBL" id="JAYMYS010000003">
    <property type="protein sequence ID" value="KAK7399533.1"/>
    <property type="molecule type" value="Genomic_DNA"/>
</dbReference>
<name>A0AAN9XMH2_PSOTE</name>
<proteinExistence type="predicted"/>
<protein>
    <submittedName>
        <fullName evidence="1">Uncharacterized protein</fullName>
    </submittedName>
</protein>
<evidence type="ECO:0000313" key="1">
    <source>
        <dbReference type="EMBL" id="KAK7399533.1"/>
    </source>
</evidence>
<sequence length="108" mass="12432">MCQVLLLRNLIGVKKICSDRNIMNKFNESFLKSQNEACDTSKDVCNDSQYDSPMEMDCESSAKKRIRETKISEDLTFDEKIEPTEKTISENKGVGRDVSVAHRIEYFN</sequence>
<organism evidence="1 2">
    <name type="scientific">Psophocarpus tetragonolobus</name>
    <name type="common">Winged bean</name>
    <name type="synonym">Dolichos tetragonolobus</name>
    <dbReference type="NCBI Taxonomy" id="3891"/>
    <lineage>
        <taxon>Eukaryota</taxon>
        <taxon>Viridiplantae</taxon>
        <taxon>Streptophyta</taxon>
        <taxon>Embryophyta</taxon>
        <taxon>Tracheophyta</taxon>
        <taxon>Spermatophyta</taxon>
        <taxon>Magnoliopsida</taxon>
        <taxon>eudicotyledons</taxon>
        <taxon>Gunneridae</taxon>
        <taxon>Pentapetalae</taxon>
        <taxon>rosids</taxon>
        <taxon>fabids</taxon>
        <taxon>Fabales</taxon>
        <taxon>Fabaceae</taxon>
        <taxon>Papilionoideae</taxon>
        <taxon>50 kb inversion clade</taxon>
        <taxon>NPAAA clade</taxon>
        <taxon>indigoferoid/millettioid clade</taxon>
        <taxon>Phaseoleae</taxon>
        <taxon>Psophocarpus</taxon>
    </lineage>
</organism>
<accession>A0AAN9XMH2</accession>